<dbReference type="EMBL" id="JADILV010000035">
    <property type="protein sequence ID" value="MBO8483466.1"/>
    <property type="molecule type" value="Genomic_DNA"/>
</dbReference>
<evidence type="ECO:0000313" key="3">
    <source>
        <dbReference type="Proteomes" id="UP000725002"/>
    </source>
</evidence>
<dbReference type="NCBIfam" id="NF033709">
    <property type="entry name" value="PorV_fam"/>
    <property type="match status" value="1"/>
</dbReference>
<organism evidence="2 3">
    <name type="scientific">Candidatus Cryptobacteroides avicola</name>
    <dbReference type="NCBI Taxonomy" id="2840757"/>
    <lineage>
        <taxon>Bacteria</taxon>
        <taxon>Pseudomonadati</taxon>
        <taxon>Bacteroidota</taxon>
        <taxon>Bacteroidia</taxon>
        <taxon>Bacteroidales</taxon>
        <taxon>Candidatus Cryptobacteroides</taxon>
    </lineage>
</organism>
<name>A0A940DSE0_9BACT</name>
<dbReference type="AlphaFoldDB" id="A0A940DSE0"/>
<comment type="caution">
    <text evidence="2">The sequence shown here is derived from an EMBL/GenBank/DDBJ whole genome shotgun (WGS) entry which is preliminary data.</text>
</comment>
<protein>
    <submittedName>
        <fullName evidence="2">PorV/PorQ family protein</fullName>
    </submittedName>
</protein>
<reference evidence="2" key="1">
    <citation type="submission" date="2020-10" db="EMBL/GenBank/DDBJ databases">
        <authorList>
            <person name="Gilroy R."/>
        </authorList>
    </citation>
    <scope>NUCLEOTIDE SEQUENCE</scope>
    <source>
        <strain evidence="2">G3-8215</strain>
    </source>
</reference>
<gene>
    <name evidence="2" type="ORF">IAB75_05070</name>
</gene>
<accession>A0A940DSE0</accession>
<sequence>MKRYIVRIFISVVCAGFLFPAAVSAAPGGEAMPFARIARDPVSAAMGGTGVASTSASAYASFRNAAAIPYAENTLDVAAGYMNWQPSVSPVQDISAGAAWNIAGKFGIAAGFSYGACGKYDIMDASGKAAGSFSPSQVQAGLGLAWKFLPFLSLGANVKYLGNTLAERQSYGSVASDIFLMTKVAGLKAAVGVSSLGSKVKSASGAGFSLPASATLGLGYGLNAGKRHGVDVLVDADYYFSGAFAAAAGASYTYNDLVSVRAGYRYGGESVIPSFASVGAGVKFFGVHIDIAYIIATGDSPLRNTFSVGAGFAF</sequence>
<evidence type="ECO:0000313" key="2">
    <source>
        <dbReference type="EMBL" id="MBO8483466.1"/>
    </source>
</evidence>
<dbReference type="Gene3D" id="2.40.160.60">
    <property type="entry name" value="Outer membrane protein transport protein (OMPP1/FadL/TodX)"/>
    <property type="match status" value="2"/>
</dbReference>
<feature type="signal peptide" evidence="1">
    <location>
        <begin position="1"/>
        <end position="25"/>
    </location>
</feature>
<proteinExistence type="predicted"/>
<dbReference type="SUPFAM" id="SSF56935">
    <property type="entry name" value="Porins"/>
    <property type="match status" value="1"/>
</dbReference>
<evidence type="ECO:0000256" key="1">
    <source>
        <dbReference type="SAM" id="SignalP"/>
    </source>
</evidence>
<reference evidence="2" key="2">
    <citation type="journal article" date="2021" name="PeerJ">
        <title>Extensive microbial diversity within the chicken gut microbiome revealed by metagenomics and culture.</title>
        <authorList>
            <person name="Gilroy R."/>
            <person name="Ravi A."/>
            <person name="Getino M."/>
            <person name="Pursley I."/>
            <person name="Horton D.L."/>
            <person name="Alikhan N.F."/>
            <person name="Baker D."/>
            <person name="Gharbi K."/>
            <person name="Hall N."/>
            <person name="Watson M."/>
            <person name="Adriaenssens E.M."/>
            <person name="Foster-Nyarko E."/>
            <person name="Jarju S."/>
            <person name="Secka A."/>
            <person name="Antonio M."/>
            <person name="Oren A."/>
            <person name="Chaudhuri R.R."/>
            <person name="La Ragione R."/>
            <person name="Hildebrand F."/>
            <person name="Pallen M.J."/>
        </authorList>
    </citation>
    <scope>NUCLEOTIDE SEQUENCE</scope>
    <source>
        <strain evidence="2">G3-8215</strain>
    </source>
</reference>
<dbReference type="Proteomes" id="UP000725002">
    <property type="component" value="Unassembled WGS sequence"/>
</dbReference>
<feature type="chain" id="PRO_5037762255" evidence="1">
    <location>
        <begin position="26"/>
        <end position="314"/>
    </location>
</feature>
<keyword evidence="1" id="KW-0732">Signal</keyword>